<dbReference type="RefSeq" id="WP_053360093.1">
    <property type="nucleotide sequence ID" value="NZ_CACRTU010000022.1"/>
</dbReference>
<dbReference type="InterPro" id="IPR016195">
    <property type="entry name" value="Pol/histidinol_Pase-like"/>
</dbReference>
<dbReference type="GO" id="GO:0035312">
    <property type="term" value="F:5'-3' DNA exonuclease activity"/>
    <property type="evidence" value="ECO:0007669"/>
    <property type="project" value="TreeGrafter"/>
</dbReference>
<accession>A0A6N3ERE4</accession>
<dbReference type="SMART" id="SM00481">
    <property type="entry name" value="POLIIIAc"/>
    <property type="match status" value="1"/>
</dbReference>
<reference evidence="1" key="1">
    <citation type="submission" date="2019-11" db="EMBL/GenBank/DDBJ databases">
        <authorList>
            <person name="Feng L."/>
        </authorList>
    </citation>
    <scope>NUCLEOTIDE SEQUENCE</scope>
    <source>
        <strain evidence="1">CButyricumLFYP62</strain>
    </source>
</reference>
<dbReference type="Pfam" id="PF02811">
    <property type="entry name" value="PHP"/>
    <property type="match status" value="1"/>
</dbReference>
<dbReference type="InterPro" id="IPR052018">
    <property type="entry name" value="PHP_domain"/>
</dbReference>
<name>A0A6N3ERE4_CLOBU</name>
<proteinExistence type="predicted"/>
<sequence length="270" mass="30485">MKADLHVHTSISDGSYTTSETLDMARQQGITHIGIVNHDTISGLKAAVDLGKRVGIKVIPGIEISSYDFINKRKVHILGYNFDFEGKNIRRICDPILKRRDENSRTQMKILIENGYKIDTSYIEEKCSESEVLYKQHIMSAMIKAGYTDNIYSDLYRDLFKNGGICDQDIEYMDVIESVKAIKADGGISILAHPGQLNSYDIIPVLLENGLDGIEVNHHSHSVEDMKKIMRICEMHNLIMTGGTDFHGEYGETFMIMGNIESPKEFLSLF</sequence>
<dbReference type="EMBL" id="CACRTU010000022">
    <property type="protein sequence ID" value="VYU41361.1"/>
    <property type="molecule type" value="Genomic_DNA"/>
</dbReference>
<dbReference type="AlphaFoldDB" id="A0A6N3ERE4"/>
<evidence type="ECO:0000313" key="1">
    <source>
        <dbReference type="EMBL" id="VYU41361.1"/>
    </source>
</evidence>
<dbReference type="InterPro" id="IPR004013">
    <property type="entry name" value="PHP_dom"/>
</dbReference>
<dbReference type="Gene3D" id="1.10.150.650">
    <property type="match status" value="1"/>
</dbReference>
<dbReference type="InterPro" id="IPR003141">
    <property type="entry name" value="Pol/His_phosphatase_N"/>
</dbReference>
<organism evidence="1">
    <name type="scientific">Clostridium butyricum</name>
    <dbReference type="NCBI Taxonomy" id="1492"/>
    <lineage>
        <taxon>Bacteria</taxon>
        <taxon>Bacillati</taxon>
        <taxon>Bacillota</taxon>
        <taxon>Clostridia</taxon>
        <taxon>Eubacteriales</taxon>
        <taxon>Clostridiaceae</taxon>
        <taxon>Clostridium</taxon>
    </lineage>
</organism>
<dbReference type="Gene3D" id="3.20.20.140">
    <property type="entry name" value="Metal-dependent hydrolases"/>
    <property type="match status" value="1"/>
</dbReference>
<protein>
    <submittedName>
        <fullName evidence="1">Uncharacterized protein</fullName>
    </submittedName>
</protein>
<dbReference type="CDD" id="cd07438">
    <property type="entry name" value="PHP_HisPPase_AMP"/>
    <property type="match status" value="1"/>
</dbReference>
<gene>
    <name evidence="1" type="ORF">CBLFYP62_02280</name>
</gene>
<dbReference type="PANTHER" id="PTHR42924:SF3">
    <property type="entry name" value="POLYMERASE_HISTIDINOL PHOSPHATASE N-TERMINAL DOMAIN-CONTAINING PROTEIN"/>
    <property type="match status" value="1"/>
</dbReference>
<dbReference type="GO" id="GO:0004534">
    <property type="term" value="F:5'-3' RNA exonuclease activity"/>
    <property type="evidence" value="ECO:0007669"/>
    <property type="project" value="TreeGrafter"/>
</dbReference>
<dbReference type="PANTHER" id="PTHR42924">
    <property type="entry name" value="EXONUCLEASE"/>
    <property type="match status" value="1"/>
</dbReference>
<dbReference type="SUPFAM" id="SSF89550">
    <property type="entry name" value="PHP domain-like"/>
    <property type="match status" value="1"/>
</dbReference>